<name>A0ACA9NXR4_9GLOM</name>
<dbReference type="EMBL" id="CAJVPT010027222">
    <property type="protein sequence ID" value="CAG8682689.1"/>
    <property type="molecule type" value="Genomic_DNA"/>
</dbReference>
<evidence type="ECO:0000313" key="2">
    <source>
        <dbReference type="Proteomes" id="UP000789525"/>
    </source>
</evidence>
<proteinExistence type="predicted"/>
<comment type="caution">
    <text evidence="1">The sequence shown here is derived from an EMBL/GenBank/DDBJ whole genome shotgun (WGS) entry which is preliminary data.</text>
</comment>
<accession>A0ACA9NXR4</accession>
<keyword evidence="2" id="KW-1185">Reference proteome</keyword>
<gene>
    <name evidence="1" type="ORF">ACOLOM_LOCUS9409</name>
</gene>
<feature type="non-terminal residue" evidence="1">
    <location>
        <position position="1"/>
    </location>
</feature>
<protein>
    <submittedName>
        <fullName evidence="1">1610_t:CDS:1</fullName>
    </submittedName>
</protein>
<sequence length="68" mass="7873">DVRERDLGCPWDQTISLFVSSRLASLEESSIRGKEVGERLSRQEKKGKKTERRRKRSTKYGTDDDIMG</sequence>
<evidence type="ECO:0000313" key="1">
    <source>
        <dbReference type="EMBL" id="CAG8682689.1"/>
    </source>
</evidence>
<dbReference type="Proteomes" id="UP000789525">
    <property type="component" value="Unassembled WGS sequence"/>
</dbReference>
<organism evidence="1 2">
    <name type="scientific">Acaulospora colombiana</name>
    <dbReference type="NCBI Taxonomy" id="27376"/>
    <lineage>
        <taxon>Eukaryota</taxon>
        <taxon>Fungi</taxon>
        <taxon>Fungi incertae sedis</taxon>
        <taxon>Mucoromycota</taxon>
        <taxon>Glomeromycotina</taxon>
        <taxon>Glomeromycetes</taxon>
        <taxon>Diversisporales</taxon>
        <taxon>Acaulosporaceae</taxon>
        <taxon>Acaulospora</taxon>
    </lineage>
</organism>
<reference evidence="1" key="1">
    <citation type="submission" date="2021-06" db="EMBL/GenBank/DDBJ databases">
        <authorList>
            <person name="Kallberg Y."/>
            <person name="Tangrot J."/>
            <person name="Rosling A."/>
        </authorList>
    </citation>
    <scope>NUCLEOTIDE SEQUENCE</scope>
    <source>
        <strain evidence="1">CL356</strain>
    </source>
</reference>